<reference evidence="2 3" key="1">
    <citation type="journal article" date="2018" name="Elife">
        <title>Firefly genomes illuminate parallel origins of bioluminescence in beetles.</title>
        <authorList>
            <person name="Fallon T.R."/>
            <person name="Lower S.E."/>
            <person name="Chang C.H."/>
            <person name="Bessho-Uehara M."/>
            <person name="Martin G.J."/>
            <person name="Bewick A.J."/>
            <person name="Behringer M."/>
            <person name="Debat H.J."/>
            <person name="Wong I."/>
            <person name="Day J.C."/>
            <person name="Suvorov A."/>
            <person name="Silva C.J."/>
            <person name="Stanger-Hall K.F."/>
            <person name="Hall D.W."/>
            <person name="Schmitz R.J."/>
            <person name="Nelson D.R."/>
            <person name="Lewis S.M."/>
            <person name="Shigenobu S."/>
            <person name="Bybee S.M."/>
            <person name="Larracuente A.M."/>
            <person name="Oba Y."/>
            <person name="Weng J.K."/>
        </authorList>
    </citation>
    <scope>NUCLEOTIDE SEQUENCE [LARGE SCALE GENOMIC DNA]</scope>
    <source>
        <strain evidence="2">1611_PpyrPB1</strain>
        <tissue evidence="2">Whole body</tissue>
    </source>
</reference>
<dbReference type="InParanoid" id="A0A5N4AWR4"/>
<proteinExistence type="predicted"/>
<evidence type="ECO:0000313" key="2">
    <source>
        <dbReference type="EMBL" id="KAB0801757.1"/>
    </source>
</evidence>
<dbReference type="SMART" id="SM00696">
    <property type="entry name" value="DM9"/>
    <property type="match status" value="4"/>
</dbReference>
<dbReference type="InterPro" id="IPR006616">
    <property type="entry name" value="DM9_repeat"/>
</dbReference>
<organism evidence="2 3">
    <name type="scientific">Photinus pyralis</name>
    <name type="common">Common eastern firefly</name>
    <name type="synonym">Lampyris pyralis</name>
    <dbReference type="NCBI Taxonomy" id="7054"/>
    <lineage>
        <taxon>Eukaryota</taxon>
        <taxon>Metazoa</taxon>
        <taxon>Ecdysozoa</taxon>
        <taxon>Arthropoda</taxon>
        <taxon>Hexapoda</taxon>
        <taxon>Insecta</taxon>
        <taxon>Pterygota</taxon>
        <taxon>Neoptera</taxon>
        <taxon>Endopterygota</taxon>
        <taxon>Coleoptera</taxon>
        <taxon>Polyphaga</taxon>
        <taxon>Elateriformia</taxon>
        <taxon>Elateroidea</taxon>
        <taxon>Lampyridae</taxon>
        <taxon>Lampyrinae</taxon>
        <taxon>Photinus</taxon>
    </lineage>
</organism>
<dbReference type="EMBL" id="VVIM01000002">
    <property type="protein sequence ID" value="KAB0801757.1"/>
    <property type="molecule type" value="Genomic_DNA"/>
</dbReference>
<accession>A0A5N4AWR4</accession>
<dbReference type="FunCoup" id="A0A5N4AWR4">
    <property type="interactions" value="77"/>
</dbReference>
<sequence length="383" mass="42505">MSDEYGFKPNLHQYPPAPTPSYPAAPSYPHLSTPSYPPAPMPSCPSYQSPPHHGSHHHPPPTNYSPNYYPPPPSNSYPNVAPPHLHGGSGNPSDKKAYSWIDWNVHRTVPPTAVRGGVDKDGSQIYVGRAYHNGDWIPAKVIPDRHVAYVAHAGGEHTKENFQLLCEQRFDWVPACSGNIPPGAVEGGRTESGEPLYIGRVWHDGANTVGKVHPSHGCCYIPYDSREMSFSDYEILVLRSYYWLDWNADRMVPPTAVHGGVDKDGSQIYVGRAYHEGDWIPAKVIPERHTAYVAYGGCEHVKNNFQLLCEQRFDWVPTSAGNIPPGAVEGGRTESGEPLYIGRVWHDGAHTVGKVHSSHGCCYIPYDSQEMTFCDYEILVLRM</sequence>
<feature type="compositionally biased region" description="Low complexity" evidence="1">
    <location>
        <begin position="24"/>
        <end position="34"/>
    </location>
</feature>
<dbReference type="Pfam" id="PF11901">
    <property type="entry name" value="DM9"/>
    <property type="match status" value="2"/>
</dbReference>
<evidence type="ECO:0000256" key="1">
    <source>
        <dbReference type="SAM" id="MobiDB-lite"/>
    </source>
</evidence>
<feature type="compositionally biased region" description="Pro residues" evidence="1">
    <location>
        <begin position="60"/>
        <end position="75"/>
    </location>
</feature>
<evidence type="ECO:0000313" key="3">
    <source>
        <dbReference type="Proteomes" id="UP000327044"/>
    </source>
</evidence>
<dbReference type="Proteomes" id="UP000327044">
    <property type="component" value="Unassembled WGS sequence"/>
</dbReference>
<dbReference type="PANTHER" id="PTHR31649:SF10">
    <property type="entry name" value="IP19903P-RELATED"/>
    <property type="match status" value="1"/>
</dbReference>
<name>A0A5N4AWR4_PHOPY</name>
<keyword evidence="3" id="KW-1185">Reference proteome</keyword>
<feature type="region of interest" description="Disordered" evidence="1">
    <location>
        <begin position="1"/>
        <end position="93"/>
    </location>
</feature>
<dbReference type="AlphaFoldDB" id="A0A5N4AWR4"/>
<comment type="caution">
    <text evidence="2">The sequence shown here is derived from an EMBL/GenBank/DDBJ whole genome shotgun (WGS) entry which is preliminary data.</text>
</comment>
<protein>
    <submittedName>
        <fullName evidence="2">Uncharacterized protein</fullName>
    </submittedName>
</protein>
<gene>
    <name evidence="2" type="ORF">PPYR_03943</name>
</gene>
<dbReference type="PANTHER" id="PTHR31649">
    <property type="entry name" value="AGAP009604-PA"/>
    <property type="match status" value="1"/>
</dbReference>